<gene>
    <name evidence="5" type="primary">fbiD</name>
    <name evidence="6" type="ordered locus">AS9A_3180</name>
</gene>
<dbReference type="InterPro" id="IPR029044">
    <property type="entry name" value="Nucleotide-diphossugar_trans"/>
</dbReference>
<keyword evidence="4 5" id="KW-0342">GTP-binding</keyword>
<comment type="catalytic activity">
    <reaction evidence="5">
        <text>phosphoenolpyruvate + GTP + H(+) = enolpyruvoyl-2-diphospho-5'-guanosine + diphosphate</text>
        <dbReference type="Rhea" id="RHEA:30519"/>
        <dbReference type="ChEBI" id="CHEBI:15378"/>
        <dbReference type="ChEBI" id="CHEBI:33019"/>
        <dbReference type="ChEBI" id="CHEBI:37565"/>
        <dbReference type="ChEBI" id="CHEBI:58702"/>
        <dbReference type="ChEBI" id="CHEBI:143701"/>
        <dbReference type="EC" id="2.7.7.105"/>
    </reaction>
</comment>
<keyword evidence="2 5" id="KW-0548">Nucleotidyltransferase</keyword>
<dbReference type="NCBIfam" id="TIGR03552">
    <property type="entry name" value="F420_cofC"/>
    <property type="match status" value="1"/>
</dbReference>
<comment type="similarity">
    <text evidence="5">Belongs to the CofC family.</text>
</comment>
<name>F6EMR7_HOYSD</name>
<dbReference type="HOGENOM" id="CLU_076569_1_0_11"/>
<dbReference type="SUPFAM" id="SSF53448">
    <property type="entry name" value="Nucleotide-diphospho-sugar transferases"/>
    <property type="match status" value="1"/>
</dbReference>
<dbReference type="eggNOG" id="COG1920">
    <property type="taxonomic scope" value="Bacteria"/>
</dbReference>
<dbReference type="GO" id="GO:0005525">
    <property type="term" value="F:GTP binding"/>
    <property type="evidence" value="ECO:0007669"/>
    <property type="project" value="UniProtKB-KW"/>
</dbReference>
<dbReference type="EMBL" id="CP002786">
    <property type="protein sequence ID" value="AEF41625.1"/>
    <property type="molecule type" value="Genomic_DNA"/>
</dbReference>
<dbReference type="KEGG" id="asd:AS9A_3180"/>
<dbReference type="Pfam" id="PF01983">
    <property type="entry name" value="CofC"/>
    <property type="match status" value="1"/>
</dbReference>
<dbReference type="HAMAP" id="MF_02114">
    <property type="entry name" value="CofC"/>
    <property type="match status" value="1"/>
</dbReference>
<reference evidence="6 7" key="1">
    <citation type="journal article" date="2011" name="J. Bacteriol.">
        <title>Complete genome sequence of Amycolicicoccus subflavus DQS3-9A1T, an actinomycete isolated from crude oil-polluted soil.</title>
        <authorList>
            <person name="Cai M."/>
            <person name="Chen W.M."/>
            <person name="Nie Y."/>
            <person name="Chi C.Q."/>
            <person name="Wang Y.N."/>
            <person name="Tang Y.Q."/>
            <person name="Li G.Y."/>
            <person name="Wu X.L."/>
        </authorList>
    </citation>
    <scope>NUCLEOTIDE SEQUENCE [LARGE SCALE GENOMIC DNA]</scope>
    <source>
        <strain evidence="7">DSM 45089 / DQS3-9A1</strain>
    </source>
</reference>
<dbReference type="UniPathway" id="UPA00071"/>
<feature type="binding site" evidence="5">
    <location>
        <position position="175"/>
    </location>
    <ligand>
        <name>phosphoenolpyruvate</name>
        <dbReference type="ChEBI" id="CHEBI:58702"/>
    </ligand>
</feature>
<organism evidence="6 7">
    <name type="scientific">Hoyosella subflava (strain DSM 45089 / JCM 17490 / NBRC 109087 / DQS3-9A1)</name>
    <name type="common">Amycolicicoccus subflavus</name>
    <dbReference type="NCBI Taxonomy" id="443218"/>
    <lineage>
        <taxon>Bacteria</taxon>
        <taxon>Bacillati</taxon>
        <taxon>Actinomycetota</taxon>
        <taxon>Actinomycetes</taxon>
        <taxon>Mycobacteriales</taxon>
        <taxon>Hoyosellaceae</taxon>
        <taxon>Hoyosella</taxon>
    </lineage>
</organism>
<feature type="binding site" evidence="5">
    <location>
        <position position="172"/>
    </location>
    <ligand>
        <name>phosphoenolpyruvate</name>
        <dbReference type="ChEBI" id="CHEBI:58702"/>
    </ligand>
</feature>
<proteinExistence type="inferred from homology"/>
<comment type="pathway">
    <text evidence="5">Cofactor biosynthesis; coenzyme F420 biosynthesis.</text>
</comment>
<dbReference type="STRING" id="443218.AS9A_3180"/>
<dbReference type="GO" id="GO:0043814">
    <property type="term" value="F:phospholactate guanylyltransferase activity"/>
    <property type="evidence" value="ECO:0007669"/>
    <property type="project" value="InterPro"/>
</dbReference>
<dbReference type="PANTHER" id="PTHR40392">
    <property type="entry name" value="2-PHOSPHO-L-LACTATE GUANYLYLTRANSFERASE"/>
    <property type="match status" value="1"/>
</dbReference>
<sequence length="236" mass="24711">MSATWILIPVKPFAHAKSRLSSAVGPEDRSRIAEAMLRDTLSAVRSCPDVNGVTLIGHRSGIAEIAREYGVSVLDDAELLGSAPMRIRTGTFADPRLNAVIAGAADTIRKKAANHAIGVLHADLPALAAADITAVIGDMRRSPSPIFVADRHGYGTTGLFMPQGVIFAPQFGESSALRHLQAGAVAAAGELTGLRCDVDTPEDLEAALEAGAGKWTRAAVTRALCTGTFTCETRKV</sequence>
<dbReference type="Gene3D" id="3.90.550.10">
    <property type="entry name" value="Spore Coat Polysaccharide Biosynthesis Protein SpsA, Chain A"/>
    <property type="match status" value="1"/>
</dbReference>
<keyword evidence="1 5" id="KW-0808">Transferase</keyword>
<feature type="binding site" evidence="5">
    <location>
        <position position="156"/>
    </location>
    <ligand>
        <name>phosphoenolpyruvate</name>
        <dbReference type="ChEBI" id="CHEBI:58702"/>
    </ligand>
</feature>
<evidence type="ECO:0000313" key="6">
    <source>
        <dbReference type="EMBL" id="AEF41625.1"/>
    </source>
</evidence>
<evidence type="ECO:0000256" key="5">
    <source>
        <dbReference type="HAMAP-Rule" id="MF_02114"/>
    </source>
</evidence>
<dbReference type="AlphaFoldDB" id="F6EMR7"/>
<dbReference type="OrthoDB" id="9151145at2"/>
<evidence type="ECO:0000256" key="2">
    <source>
        <dbReference type="ARBA" id="ARBA00022695"/>
    </source>
</evidence>
<dbReference type="InterPro" id="IPR002835">
    <property type="entry name" value="CofC"/>
</dbReference>
<keyword evidence="3 5" id="KW-0547">Nucleotide-binding</keyword>
<protein>
    <recommendedName>
        <fullName evidence="5">Phosphoenolpyruvate guanylyltransferase</fullName>
        <shortName evidence="5">PEP guanylyltransferase</shortName>
        <ecNumber evidence="5">2.7.7.105</ecNumber>
    </recommendedName>
</protein>
<dbReference type="Proteomes" id="UP000009235">
    <property type="component" value="Chromosome"/>
</dbReference>
<accession>F6EMR7</accession>
<keyword evidence="7" id="KW-1185">Reference proteome</keyword>
<dbReference type="EC" id="2.7.7.105" evidence="5"/>
<dbReference type="PANTHER" id="PTHR40392:SF1">
    <property type="entry name" value="2-PHOSPHO-L-LACTATE GUANYLYLTRANSFERASE"/>
    <property type="match status" value="1"/>
</dbReference>
<evidence type="ECO:0000256" key="1">
    <source>
        <dbReference type="ARBA" id="ARBA00022679"/>
    </source>
</evidence>
<comment type="function">
    <text evidence="5">Guanylyltransferase that catalyzes the activation of phosphoenolpyruvate (PEP) as enolpyruvoyl-2-diphospho-5'-guanosine, via the condensation of PEP with GTP. It is involved in the biosynthesis of coenzyme F420, a hydride carrier cofactor.</text>
</comment>
<evidence type="ECO:0000256" key="3">
    <source>
        <dbReference type="ARBA" id="ARBA00022741"/>
    </source>
</evidence>
<dbReference type="RefSeq" id="WP_013807974.1">
    <property type="nucleotide sequence ID" value="NC_015564.1"/>
</dbReference>
<evidence type="ECO:0000256" key="4">
    <source>
        <dbReference type="ARBA" id="ARBA00023134"/>
    </source>
</evidence>
<evidence type="ECO:0000313" key="7">
    <source>
        <dbReference type="Proteomes" id="UP000009235"/>
    </source>
</evidence>
<dbReference type="GO" id="GO:0052645">
    <property type="term" value="P:F420-0 metabolic process"/>
    <property type="evidence" value="ECO:0007669"/>
    <property type="project" value="UniProtKB-UniRule"/>
</dbReference>